<reference evidence="1 2" key="1">
    <citation type="submission" date="2024-09" db="EMBL/GenBank/DDBJ databases">
        <authorList>
            <person name="Sun Q."/>
            <person name="Mori K."/>
        </authorList>
    </citation>
    <scope>NUCLEOTIDE SEQUENCE [LARGE SCALE GENOMIC DNA]</scope>
    <source>
        <strain evidence="1 2">CECT 7908</strain>
    </source>
</reference>
<comment type="caution">
    <text evidence="1">The sequence shown here is derived from an EMBL/GenBank/DDBJ whole genome shotgun (WGS) entry which is preliminary data.</text>
</comment>
<dbReference type="Proteomes" id="UP001589589">
    <property type="component" value="Unassembled WGS sequence"/>
</dbReference>
<dbReference type="EMBL" id="JBHMEX010000026">
    <property type="protein sequence ID" value="MFB9063810.1"/>
    <property type="molecule type" value="Genomic_DNA"/>
</dbReference>
<proteinExistence type="predicted"/>
<sequence length="159" mass="18809">MKNKISILMILVFGVITAQTNKTSYDMFYSGDENYNKPIKHVFFDELKGDKKIKEGTKIYFHMEGESFLFDSKTNKTKPLSHENFKKYHLEDPKNLADNEYSYFKKKISEFQKGTKTKTPLSNAMPISRSHKYFKVYVIEKTEGNVFLKYDVDWIYSTF</sequence>
<evidence type="ECO:0000313" key="2">
    <source>
        <dbReference type="Proteomes" id="UP001589589"/>
    </source>
</evidence>
<dbReference type="RefSeq" id="WP_290262480.1">
    <property type="nucleotide sequence ID" value="NZ_JAUFQQ010000003.1"/>
</dbReference>
<protein>
    <submittedName>
        <fullName evidence="1">Uncharacterized protein</fullName>
    </submittedName>
</protein>
<name>A0ABV5FJU8_9FLAO</name>
<keyword evidence="2" id="KW-1185">Reference proteome</keyword>
<gene>
    <name evidence="1" type="ORF">ACFFUQ_07215</name>
</gene>
<evidence type="ECO:0000313" key="1">
    <source>
        <dbReference type="EMBL" id="MFB9063810.1"/>
    </source>
</evidence>
<organism evidence="1 2">
    <name type="scientific">Flavobacterium branchiarum</name>
    <dbReference type="NCBI Taxonomy" id="1114870"/>
    <lineage>
        <taxon>Bacteria</taxon>
        <taxon>Pseudomonadati</taxon>
        <taxon>Bacteroidota</taxon>
        <taxon>Flavobacteriia</taxon>
        <taxon>Flavobacteriales</taxon>
        <taxon>Flavobacteriaceae</taxon>
        <taxon>Flavobacterium</taxon>
    </lineage>
</organism>
<accession>A0ABV5FJU8</accession>